<evidence type="ECO:0000313" key="1">
    <source>
        <dbReference type="EMBL" id="EHJ41625.1"/>
    </source>
</evidence>
<evidence type="ECO:0008006" key="3">
    <source>
        <dbReference type="Google" id="ProtNLM"/>
    </source>
</evidence>
<name>G6AVC8_9BACT</name>
<proteinExistence type="predicted"/>
<dbReference type="AlphaFoldDB" id="G6AVC8"/>
<sequence>MPNWCDTSYKCVGDLKEVKSLHKVLKYMEKRKTSILPNGFGKMWLGNLVHKLGGNWKELRCRGEITDFSLDGNVLTINQETAWCEQEGVRQIIEKTYQSIKVYFMEQEPGCGVFYTNDASGDYFPERYFLDSYEDWEYFENLDEAADFVSKIVGIDVEPNVNAIQNALDAYVEEHEEENEDLFYSLHEFEVCNND</sequence>
<gene>
    <name evidence="1" type="ORF">HMPREF0673_00563</name>
</gene>
<reference evidence="1 2" key="1">
    <citation type="submission" date="2011-08" db="EMBL/GenBank/DDBJ databases">
        <authorList>
            <person name="Weinstock G."/>
            <person name="Sodergren E."/>
            <person name="Clifton S."/>
            <person name="Fulton L."/>
            <person name="Fulton B."/>
            <person name="Courtney L."/>
            <person name="Fronick C."/>
            <person name="Harrison M."/>
            <person name="Strong C."/>
            <person name="Farmer C."/>
            <person name="Delahaunty K."/>
            <person name="Markovic C."/>
            <person name="Hall O."/>
            <person name="Minx P."/>
            <person name="Tomlinson C."/>
            <person name="Mitreva M."/>
            <person name="Hou S."/>
            <person name="Chen J."/>
            <person name="Wollam A."/>
            <person name="Pepin K.H."/>
            <person name="Johnson M."/>
            <person name="Bhonagiri V."/>
            <person name="Zhang X."/>
            <person name="Suruliraj S."/>
            <person name="Warren W."/>
            <person name="Chinwalla A."/>
            <person name="Mardis E.R."/>
            <person name="Wilson R.K."/>
        </authorList>
    </citation>
    <scope>NUCLEOTIDE SEQUENCE [LARGE SCALE GENOMIC DNA]</scope>
    <source>
        <strain evidence="1 2">DSM 18206</strain>
    </source>
</reference>
<dbReference type="eggNOG" id="ENOG50347JS">
    <property type="taxonomic scope" value="Bacteria"/>
</dbReference>
<evidence type="ECO:0000313" key="2">
    <source>
        <dbReference type="Proteomes" id="UP000004407"/>
    </source>
</evidence>
<dbReference type="Proteomes" id="UP000004407">
    <property type="component" value="Unassembled WGS sequence"/>
</dbReference>
<dbReference type="EMBL" id="AFZZ01000055">
    <property type="protein sequence ID" value="EHJ41625.1"/>
    <property type="molecule type" value="Genomic_DNA"/>
</dbReference>
<accession>G6AVC8</accession>
<comment type="caution">
    <text evidence="1">The sequence shown here is derived from an EMBL/GenBank/DDBJ whole genome shotgun (WGS) entry which is preliminary data.</text>
</comment>
<organism evidence="1 2">
    <name type="scientific">Leyella stercorea DSM 18206</name>
    <dbReference type="NCBI Taxonomy" id="1002367"/>
    <lineage>
        <taxon>Bacteria</taxon>
        <taxon>Pseudomonadati</taxon>
        <taxon>Bacteroidota</taxon>
        <taxon>Bacteroidia</taxon>
        <taxon>Bacteroidales</taxon>
        <taxon>Prevotellaceae</taxon>
        <taxon>Leyella</taxon>
    </lineage>
</organism>
<dbReference type="HOGENOM" id="CLU_1408132_0_0_10"/>
<protein>
    <recommendedName>
        <fullName evidence="3">YubB ferredoxin-like domain-containing protein</fullName>
    </recommendedName>
</protein>